<proteinExistence type="predicted"/>
<organism evidence="1 2">
    <name type="scientific">Leyella stercorea DSM 18206</name>
    <dbReference type="NCBI Taxonomy" id="1002367"/>
    <lineage>
        <taxon>Bacteria</taxon>
        <taxon>Pseudomonadati</taxon>
        <taxon>Bacteroidota</taxon>
        <taxon>Bacteroidia</taxon>
        <taxon>Bacteroidales</taxon>
        <taxon>Prevotellaceae</taxon>
        <taxon>Leyella</taxon>
    </lineage>
</organism>
<gene>
    <name evidence="1" type="ORF">HMPREF0673_01380</name>
</gene>
<accession>G6AXM4</accession>
<evidence type="ECO:0000313" key="1">
    <source>
        <dbReference type="EMBL" id="EHJ40250.1"/>
    </source>
</evidence>
<comment type="caution">
    <text evidence="1">The sequence shown here is derived from an EMBL/GenBank/DDBJ whole genome shotgun (WGS) entry which is preliminary data.</text>
</comment>
<dbReference type="EMBL" id="AFZZ01000122">
    <property type="protein sequence ID" value="EHJ40250.1"/>
    <property type="molecule type" value="Genomic_DNA"/>
</dbReference>
<dbReference type="Proteomes" id="UP000004407">
    <property type="component" value="Unassembled WGS sequence"/>
</dbReference>
<dbReference type="HOGENOM" id="CLU_2992956_0_0_10"/>
<dbReference type="AlphaFoldDB" id="G6AXM4"/>
<evidence type="ECO:0000313" key="2">
    <source>
        <dbReference type="Proteomes" id="UP000004407"/>
    </source>
</evidence>
<reference evidence="1 2" key="1">
    <citation type="submission" date="2011-08" db="EMBL/GenBank/DDBJ databases">
        <authorList>
            <person name="Weinstock G."/>
            <person name="Sodergren E."/>
            <person name="Clifton S."/>
            <person name="Fulton L."/>
            <person name="Fulton B."/>
            <person name="Courtney L."/>
            <person name="Fronick C."/>
            <person name="Harrison M."/>
            <person name="Strong C."/>
            <person name="Farmer C."/>
            <person name="Delahaunty K."/>
            <person name="Markovic C."/>
            <person name="Hall O."/>
            <person name="Minx P."/>
            <person name="Tomlinson C."/>
            <person name="Mitreva M."/>
            <person name="Hou S."/>
            <person name="Chen J."/>
            <person name="Wollam A."/>
            <person name="Pepin K.H."/>
            <person name="Johnson M."/>
            <person name="Bhonagiri V."/>
            <person name="Zhang X."/>
            <person name="Suruliraj S."/>
            <person name="Warren W."/>
            <person name="Chinwalla A."/>
            <person name="Mardis E.R."/>
            <person name="Wilson R.K."/>
        </authorList>
    </citation>
    <scope>NUCLEOTIDE SEQUENCE [LARGE SCALE GENOMIC DNA]</scope>
    <source>
        <strain evidence="1 2">DSM 18206</strain>
    </source>
</reference>
<name>G6AXM4_9BACT</name>
<sequence>MGGGRKPIEKTLSNRNNIAAGHAVMSNGYTLLYIRSSRGCTCLKCTNKTVKVPISFL</sequence>
<protein>
    <submittedName>
        <fullName evidence="1">Uncharacterized protein</fullName>
    </submittedName>
</protein>